<comment type="caution">
    <text evidence="19">The sequence shown here is derived from an EMBL/GenBank/DDBJ whole genome shotgun (WGS) entry which is preliminary data.</text>
</comment>
<evidence type="ECO:0000256" key="10">
    <source>
        <dbReference type="ARBA" id="ARBA00022837"/>
    </source>
</evidence>
<evidence type="ECO:0000313" key="19">
    <source>
        <dbReference type="EMBL" id="RXN00440.1"/>
    </source>
</evidence>
<comment type="subcellular location">
    <subcellularLocation>
        <location evidence="1">Cell membrane</location>
        <topology evidence="1">Peripheral membrane protein</topology>
    </subcellularLocation>
    <subcellularLocation>
        <location evidence="2">Endoplasmic reticulum membrane</location>
        <topology evidence="2">Multi-pass membrane protein</topology>
    </subcellularLocation>
</comment>
<evidence type="ECO:0000256" key="7">
    <source>
        <dbReference type="ARBA" id="ARBA00022723"/>
    </source>
</evidence>
<evidence type="ECO:0000259" key="18">
    <source>
        <dbReference type="PROSITE" id="PS51847"/>
    </source>
</evidence>
<dbReference type="InterPro" id="IPR037733">
    <property type="entry name" value="Ext_Synaptotagmin_C2A"/>
</dbReference>
<dbReference type="PROSITE" id="PS50004">
    <property type="entry name" value="C2"/>
    <property type="match status" value="3"/>
</dbReference>
<feature type="compositionally biased region" description="Polar residues" evidence="15">
    <location>
        <begin position="18"/>
        <end position="42"/>
    </location>
</feature>
<feature type="compositionally biased region" description="Polar residues" evidence="15">
    <location>
        <begin position="1"/>
        <end position="11"/>
    </location>
</feature>
<keyword evidence="8" id="KW-0677">Repeat</keyword>
<dbReference type="GO" id="GO:0008429">
    <property type="term" value="F:phosphatidylethanolamine binding"/>
    <property type="evidence" value="ECO:0007669"/>
    <property type="project" value="TreeGrafter"/>
</dbReference>
<dbReference type="InterPro" id="IPR037749">
    <property type="entry name" value="Ext_Synaptotagmin_C2B"/>
</dbReference>
<dbReference type="InterPro" id="IPR011989">
    <property type="entry name" value="ARM-like"/>
</dbReference>
<dbReference type="FunFam" id="2.60.40.150:FF:000091">
    <property type="entry name" value="Extended synaptotagmin 2"/>
    <property type="match status" value="1"/>
</dbReference>
<keyword evidence="12" id="KW-0445">Lipid transport</keyword>
<dbReference type="InterPro" id="IPR000008">
    <property type="entry name" value="C2_dom"/>
</dbReference>
<dbReference type="FunFam" id="2.60.40.150:FF:000093">
    <property type="entry name" value="Extended synaptotagmin 3"/>
    <property type="match status" value="1"/>
</dbReference>
<feature type="compositionally biased region" description="Polar residues" evidence="15">
    <location>
        <begin position="654"/>
        <end position="663"/>
    </location>
</feature>
<keyword evidence="6 16" id="KW-0812">Transmembrane</keyword>
<keyword evidence="20" id="KW-1185">Reference proteome</keyword>
<keyword evidence="4" id="KW-0813">Transport</keyword>
<evidence type="ECO:0000256" key="6">
    <source>
        <dbReference type="ARBA" id="ARBA00022692"/>
    </source>
</evidence>
<dbReference type="GO" id="GO:0005544">
    <property type="term" value="F:calcium-dependent phospholipid binding"/>
    <property type="evidence" value="ECO:0007669"/>
    <property type="project" value="TreeGrafter"/>
</dbReference>
<dbReference type="Pfam" id="PF17047">
    <property type="entry name" value="SMP_LBD"/>
    <property type="match status" value="1"/>
</dbReference>
<evidence type="ECO:0000256" key="3">
    <source>
        <dbReference type="ARBA" id="ARBA00005867"/>
    </source>
</evidence>
<feature type="compositionally biased region" description="Polar residues" evidence="15">
    <location>
        <begin position="622"/>
        <end position="642"/>
    </location>
</feature>
<dbReference type="InterPro" id="IPR039010">
    <property type="entry name" value="Synaptotagmin_SMP"/>
</dbReference>
<keyword evidence="10" id="KW-0106">Calcium</keyword>
<dbReference type="Proteomes" id="UP000289886">
    <property type="component" value="Unassembled WGS sequence"/>
</dbReference>
<evidence type="ECO:0000256" key="8">
    <source>
        <dbReference type="ARBA" id="ARBA00022737"/>
    </source>
</evidence>
<evidence type="ECO:0000256" key="14">
    <source>
        <dbReference type="ARBA" id="ARBA00023136"/>
    </source>
</evidence>
<evidence type="ECO:0000256" key="15">
    <source>
        <dbReference type="SAM" id="MobiDB-lite"/>
    </source>
</evidence>
<dbReference type="Pfam" id="PF00168">
    <property type="entry name" value="C2"/>
    <property type="match status" value="3"/>
</dbReference>
<gene>
    <name evidence="19" type="ORF">EOD39_9493</name>
</gene>
<keyword evidence="13" id="KW-0446">Lipid-binding</keyword>
<feature type="domain" description="C2" evidence="17">
    <location>
        <begin position="305"/>
        <end position="425"/>
    </location>
</feature>
<sequence length="1647" mass="184943">MSSQATSTGTESYRRESSLSGNNENSTTNRPAGSSSKKNSTADVKDLLEEEPKSGGLDITGVLLQFVKIFVIIFPVYVLGYFGLSFSWVLIGLVVFFWWRRNRGNKNSRLYRALAFLDHEENSVRQSIHSTDLPPWTVKHMWPYICQFIDKLFHETIEPAVKGAHSHLSTFSFTKIDMGDKPLRINGVKVYTENVDTRQIILDMQISFVGNTEIDVEIKKYFCRAGVKSIQLSGTMRVILEPLIGDMPIIGAVSLFFLRKPLLDINWTGITNILDIPGLNGLSDTVISDIICNYLVLPNRITVPLVGDVQLAQLRFPMPKGVLRIHFLEAQDLIGKDTFLKGMIKGKSDPYGVIQVGRHLFQTKTIKENLNPKWKEIFEALVYENPGQQLEIELFDEDTDKDDFLGSLMIDLAEVQKEQSVDEWFVLDEVATGKLHLKLEWLTLLPTPEKLDQVLASIKADKGQANDGLSSSLLIIYLDSARSLPSGKKVSSDPNPFVQLSVGHTTYESKVRYKTNEPVWEEAFTFLIHNPKRQELDIEIKDEKHDCSLGTVNLPLINLMEAEEMTLTQRFPIKSSGPNSTIKLKLALRILSLESQQKSGQPSLVQVKKSPNFTKDGKKVQPTVSGKTDSNLPATASTSSMDINRKPESYENPGASSSSPQRVVDLNKSSSNLNIASYPGSPTHLSAKEATPSIASDISHPYATQELRQRLRHLQNGTAPPHMPLGQVQLTVRHSSQRNRLIVVVHACRNLIAFSEAGSDPYIRMYLLPDKRRSGRRKTAVVKKTLNPVYDETFDFSVSLIEVPRRTLDVAVKNSGGFLSKDKGLLGKEHWVLKMTKREAFLQAVSKEYVEEFLNFVKLSKDRSDPFDLDELLQEFPKKQKEELWENLGKLLTDVLLEFPMEKWSCEIDEDSADEMEVEGSADLKQTMSVIEGVIMVACASIRVIDEDVTYGALLECAIILNGILDALPKSQLFLQISIQRLCESWWEKGLEGKEELGKTAFLMLLEKSLLLKNSARNSEVRANAALLFTEAFPVRDPSFDNEVMDSEIQRQFEVLFSLLEDPQPLVRSTGVLGVCRIATKYWDMIPPTILTDFLKKLIDLASDVSSADVRCSVFKCMAMVTENKLSHPLLEQLLPALKNSLHDNSEKVRVAFVDLLQKIKAVRAAKFWKVCPMEHLLARLETDSRPVGRRIVNLLFNSFLPVNQSEEVWCERCVTLIQMNPMAARKFYQYAHEHTAPTNIAKLMLTIRRCLNACIQRTAREDQDDVENSNKENTSVLEHVLSINDTASMASLLEITVILWRSIRKSLEMNKEALAYTTSKFASVLPGYFRVFKYNTDERTYLLLLENTAAWTIEKVLPFLINPICEDEASEQKTLVAKQAVEACLTVCKDVIMVGLADPEFQGQILQFSLSVLQAERGYMCLPLLLSVLKEITENCLALTVQNQNEDLLVLLNIAQNVFQKILETAARRLRKQREEALQLLHSAHVMLADFINVVQDWHAANVLVLHGVFSTILAAVLVELSHYLQKVSHAEELTPPETVQDLPPLSSTLLAIIMKSPSLSRSFLGELNESVDSEAVEGVVGLTAVLCILTVVRQGKCKGSDIKSSAASVHIKLQKYYEVVAEASDSIERAIYESALKIGNDILQP</sequence>
<dbReference type="GO" id="GO:0005789">
    <property type="term" value="C:endoplasmic reticulum membrane"/>
    <property type="evidence" value="ECO:0007669"/>
    <property type="project" value="UniProtKB-SubCell"/>
</dbReference>
<evidence type="ECO:0000313" key="20">
    <source>
        <dbReference type="Proteomes" id="UP000289886"/>
    </source>
</evidence>
<evidence type="ECO:0000256" key="5">
    <source>
        <dbReference type="ARBA" id="ARBA00022475"/>
    </source>
</evidence>
<dbReference type="FunFam" id="2.60.40.150:FF:000025">
    <property type="entry name" value="Extended synaptotagmin 2"/>
    <property type="match status" value="1"/>
</dbReference>
<dbReference type="CDD" id="cd04050">
    <property type="entry name" value="C2B_Synaptotagmin-like"/>
    <property type="match status" value="1"/>
</dbReference>
<keyword evidence="11 16" id="KW-1133">Transmembrane helix</keyword>
<dbReference type="GO" id="GO:0005509">
    <property type="term" value="F:calcium ion binding"/>
    <property type="evidence" value="ECO:0007669"/>
    <property type="project" value="TreeGrafter"/>
</dbReference>
<evidence type="ECO:0000256" key="13">
    <source>
        <dbReference type="ARBA" id="ARBA00023121"/>
    </source>
</evidence>
<keyword evidence="5" id="KW-1003">Cell membrane</keyword>
<dbReference type="GO" id="GO:0031210">
    <property type="term" value="F:phosphatidylcholine binding"/>
    <property type="evidence" value="ECO:0007669"/>
    <property type="project" value="TreeGrafter"/>
</dbReference>
<dbReference type="InterPro" id="IPR031468">
    <property type="entry name" value="SMP_LBD"/>
</dbReference>
<proteinExistence type="inferred from homology"/>
<dbReference type="InterPro" id="IPR037752">
    <property type="entry name" value="C2C_KIAA1228"/>
</dbReference>
<dbReference type="GO" id="GO:0035091">
    <property type="term" value="F:phosphatidylinositol binding"/>
    <property type="evidence" value="ECO:0007669"/>
    <property type="project" value="TreeGrafter"/>
</dbReference>
<reference evidence="19 20" key="1">
    <citation type="submission" date="2019-01" db="EMBL/GenBank/DDBJ databases">
        <title>Draft Genome and Complete Hox-Cluster Characterization of the Sterlet Sturgeon (Acipenser ruthenus).</title>
        <authorList>
            <person name="Wei Q."/>
        </authorList>
    </citation>
    <scope>NUCLEOTIDE SEQUENCE [LARGE SCALE GENOMIC DNA]</scope>
    <source>
        <strain evidence="19">WHYD16114868_AA</strain>
        <tissue evidence="19">Blood</tissue>
    </source>
</reference>
<keyword evidence="9" id="KW-0256">Endoplasmic reticulum</keyword>
<evidence type="ECO:0000256" key="2">
    <source>
        <dbReference type="ARBA" id="ARBA00004477"/>
    </source>
</evidence>
<feature type="region of interest" description="Disordered" evidence="15">
    <location>
        <begin position="599"/>
        <end position="663"/>
    </location>
</feature>
<evidence type="ECO:0000256" key="16">
    <source>
        <dbReference type="SAM" id="Phobius"/>
    </source>
</evidence>
<feature type="domain" description="C2" evidence="17">
    <location>
        <begin position="724"/>
        <end position="849"/>
    </location>
</feature>
<dbReference type="CDD" id="cd08391">
    <property type="entry name" value="C2A_C2C_Synaptotagmin_like"/>
    <property type="match status" value="1"/>
</dbReference>
<name>A0A662YVB0_ACIRT</name>
<keyword evidence="7" id="KW-0479">Metal-binding</keyword>
<dbReference type="PANTHER" id="PTHR45761:SF2">
    <property type="entry name" value="EXTENDED SYNAPTOTAGMIN-2"/>
    <property type="match status" value="1"/>
</dbReference>
<dbReference type="Gene3D" id="2.60.40.150">
    <property type="entry name" value="C2 domain"/>
    <property type="match status" value="3"/>
</dbReference>
<dbReference type="Gene3D" id="1.25.10.10">
    <property type="entry name" value="Leucine-rich Repeat Variant"/>
    <property type="match status" value="1"/>
</dbReference>
<feature type="region of interest" description="Disordered" evidence="15">
    <location>
        <begin position="1"/>
        <end position="43"/>
    </location>
</feature>
<dbReference type="SMART" id="SM00239">
    <property type="entry name" value="C2"/>
    <property type="match status" value="3"/>
</dbReference>
<evidence type="ECO:0000256" key="12">
    <source>
        <dbReference type="ARBA" id="ARBA00023055"/>
    </source>
</evidence>
<comment type="similarity">
    <text evidence="3">Belongs to the extended synaptotagmin family.</text>
</comment>
<dbReference type="GO" id="GO:0005886">
    <property type="term" value="C:plasma membrane"/>
    <property type="evidence" value="ECO:0007669"/>
    <property type="project" value="UniProtKB-SubCell"/>
</dbReference>
<dbReference type="CDD" id="cd04030">
    <property type="entry name" value="C2C_KIAA1228"/>
    <property type="match status" value="1"/>
</dbReference>
<evidence type="ECO:0000256" key="4">
    <source>
        <dbReference type="ARBA" id="ARBA00022448"/>
    </source>
</evidence>
<dbReference type="SUPFAM" id="SSF48371">
    <property type="entry name" value="ARM repeat"/>
    <property type="match status" value="1"/>
</dbReference>
<keyword evidence="14 16" id="KW-0472">Membrane</keyword>
<evidence type="ECO:0000256" key="1">
    <source>
        <dbReference type="ARBA" id="ARBA00004202"/>
    </source>
</evidence>
<evidence type="ECO:0000256" key="9">
    <source>
        <dbReference type="ARBA" id="ARBA00022824"/>
    </source>
</evidence>
<feature type="transmembrane region" description="Helical" evidence="16">
    <location>
        <begin position="69"/>
        <end position="99"/>
    </location>
</feature>
<dbReference type="EMBL" id="SCEB01000182">
    <property type="protein sequence ID" value="RXN00440.1"/>
    <property type="molecule type" value="Genomic_DNA"/>
</dbReference>
<organism evidence="19 20">
    <name type="scientific">Acipenser ruthenus</name>
    <name type="common">Sterlet sturgeon</name>
    <dbReference type="NCBI Taxonomy" id="7906"/>
    <lineage>
        <taxon>Eukaryota</taxon>
        <taxon>Metazoa</taxon>
        <taxon>Chordata</taxon>
        <taxon>Craniata</taxon>
        <taxon>Vertebrata</taxon>
        <taxon>Euteleostomi</taxon>
        <taxon>Actinopterygii</taxon>
        <taxon>Chondrostei</taxon>
        <taxon>Acipenseriformes</taxon>
        <taxon>Acipenseridae</taxon>
        <taxon>Acipenser</taxon>
    </lineage>
</organism>
<dbReference type="InterPro" id="IPR016024">
    <property type="entry name" value="ARM-type_fold"/>
</dbReference>
<dbReference type="InterPro" id="IPR035892">
    <property type="entry name" value="C2_domain_sf"/>
</dbReference>
<evidence type="ECO:0000256" key="11">
    <source>
        <dbReference type="ARBA" id="ARBA00022989"/>
    </source>
</evidence>
<dbReference type="InterPro" id="IPR051634">
    <property type="entry name" value="Extended_Synaptotagmin"/>
</dbReference>
<accession>A0A662YVB0</accession>
<dbReference type="PANTHER" id="PTHR45761">
    <property type="entry name" value="EXTENDED SYNAPTOTAGMIN-LIKE PROTEIN 2, ISOFORM C"/>
    <property type="match status" value="1"/>
</dbReference>
<evidence type="ECO:0000259" key="17">
    <source>
        <dbReference type="PROSITE" id="PS50004"/>
    </source>
</evidence>
<protein>
    <submittedName>
        <fullName evidence="19">Extended synaptotagmin-2</fullName>
    </submittedName>
</protein>
<dbReference type="PROSITE" id="PS51847">
    <property type="entry name" value="SMP"/>
    <property type="match status" value="1"/>
</dbReference>
<dbReference type="SUPFAM" id="SSF49562">
    <property type="entry name" value="C2 domain (Calcium/lipid-binding domain, CaLB)"/>
    <property type="match status" value="3"/>
</dbReference>
<dbReference type="GO" id="GO:0006869">
    <property type="term" value="P:lipid transport"/>
    <property type="evidence" value="ECO:0007669"/>
    <property type="project" value="UniProtKB-KW"/>
</dbReference>
<feature type="domain" description="SMP-LTD" evidence="18">
    <location>
        <begin position="129"/>
        <end position="306"/>
    </location>
</feature>
<dbReference type="GO" id="GO:0061817">
    <property type="term" value="P:endoplasmic reticulum-plasma membrane tethering"/>
    <property type="evidence" value="ECO:0007669"/>
    <property type="project" value="InterPro"/>
</dbReference>
<feature type="domain" description="C2" evidence="17">
    <location>
        <begin position="450"/>
        <end position="569"/>
    </location>
</feature>
<feature type="compositionally biased region" description="Polar residues" evidence="15">
    <location>
        <begin position="599"/>
        <end position="613"/>
    </location>
</feature>